<feature type="binding site" description="axial binding residue" evidence="7">
    <location>
        <position position="403"/>
    </location>
    <ligand>
        <name>heme</name>
        <dbReference type="ChEBI" id="CHEBI:30413"/>
    </ligand>
    <ligandPart>
        <name>Fe</name>
        <dbReference type="ChEBI" id="CHEBI:18248"/>
    </ligandPart>
</feature>
<sequence length="468" mass="52673">MSSSRPKLPPGPHGLWSSLANVREQMRDPLGINVRGQQRYGDIVLFRMGTVRVFLLSHPDYVKYVLADRVQNFPKPGHGARSALLGQGLFRSDGEYWRRQRRMVQPAFSRDRLAGWGVTTAVESTQEMLERWEARARDGASFNVAQDMSELTRAMMSRLVFTEDLVSQPGSIRDTLARIMHLHTHRAAAVFARLKVPLPAVVRWKRQFHGAIAELDTSIHALIARRRQQPAGEDDVLAMMMATRDPETGEGMSDEQLRDEAVNLFVAGHEATATTLAWTWYALGRAPEVEARVRDEVAQVVGDRVPTAQELFRLKYTSRVLDEVLRLYPAAWTLARENVQPDQIGGYDIPAKSLVTSVPYILHRHPAYWEQPDVFDPDRFTPERSAGRPRYCYMPFGGGQRQCIGDRLALLQILVALTLTVQRFRVELVSDAPAIPEATSTLRPRGGLQVRLSPIRDSRPRPVAATGS</sequence>
<feature type="region of interest" description="Disordered" evidence="9">
    <location>
        <begin position="446"/>
        <end position="468"/>
    </location>
</feature>
<evidence type="ECO:0000256" key="4">
    <source>
        <dbReference type="ARBA" id="ARBA00023002"/>
    </source>
</evidence>
<evidence type="ECO:0000256" key="3">
    <source>
        <dbReference type="ARBA" id="ARBA00022723"/>
    </source>
</evidence>
<protein>
    <submittedName>
        <fullName evidence="10">Cytochrome P450</fullName>
    </submittedName>
</protein>
<dbReference type="EMBL" id="RAWB01000069">
    <property type="protein sequence ID" value="RKH63066.1"/>
    <property type="molecule type" value="Genomic_DNA"/>
</dbReference>
<dbReference type="GO" id="GO:0020037">
    <property type="term" value="F:heme binding"/>
    <property type="evidence" value="ECO:0007669"/>
    <property type="project" value="InterPro"/>
</dbReference>
<keyword evidence="4 8" id="KW-0560">Oxidoreductase</keyword>
<evidence type="ECO:0000256" key="7">
    <source>
        <dbReference type="PIRSR" id="PIRSR602401-1"/>
    </source>
</evidence>
<evidence type="ECO:0000256" key="2">
    <source>
        <dbReference type="ARBA" id="ARBA00022617"/>
    </source>
</evidence>
<dbReference type="PANTHER" id="PTHR24291">
    <property type="entry name" value="CYTOCHROME P450 FAMILY 4"/>
    <property type="match status" value="1"/>
</dbReference>
<accession>A0A3A8Q2T0</accession>
<evidence type="ECO:0000256" key="6">
    <source>
        <dbReference type="ARBA" id="ARBA00023033"/>
    </source>
</evidence>
<keyword evidence="5 7" id="KW-0408">Iron</keyword>
<dbReference type="GO" id="GO:0016705">
    <property type="term" value="F:oxidoreductase activity, acting on paired donors, with incorporation or reduction of molecular oxygen"/>
    <property type="evidence" value="ECO:0007669"/>
    <property type="project" value="InterPro"/>
</dbReference>
<evidence type="ECO:0000256" key="9">
    <source>
        <dbReference type="SAM" id="MobiDB-lite"/>
    </source>
</evidence>
<dbReference type="InterPro" id="IPR017972">
    <property type="entry name" value="Cyt_P450_CS"/>
</dbReference>
<dbReference type="RefSeq" id="WP_120643033.1">
    <property type="nucleotide sequence ID" value="NZ_RAWB01000069.1"/>
</dbReference>
<dbReference type="PRINTS" id="PR00385">
    <property type="entry name" value="P450"/>
</dbReference>
<proteinExistence type="inferred from homology"/>
<organism evidence="10 11">
    <name type="scientific">Corallococcus llansteffanensis</name>
    <dbReference type="NCBI Taxonomy" id="2316731"/>
    <lineage>
        <taxon>Bacteria</taxon>
        <taxon>Pseudomonadati</taxon>
        <taxon>Myxococcota</taxon>
        <taxon>Myxococcia</taxon>
        <taxon>Myxococcales</taxon>
        <taxon>Cystobacterineae</taxon>
        <taxon>Myxococcaceae</taxon>
        <taxon>Corallococcus</taxon>
    </lineage>
</organism>
<keyword evidence="11" id="KW-1185">Reference proteome</keyword>
<dbReference type="InterPro" id="IPR050196">
    <property type="entry name" value="Cytochrome_P450_Monoox"/>
</dbReference>
<reference evidence="11" key="1">
    <citation type="submission" date="2018-09" db="EMBL/GenBank/DDBJ databases">
        <authorList>
            <person name="Livingstone P.G."/>
            <person name="Whitworth D.E."/>
        </authorList>
    </citation>
    <scope>NUCLEOTIDE SEQUENCE [LARGE SCALE GENOMIC DNA]</scope>
    <source>
        <strain evidence="11">CA051B</strain>
    </source>
</reference>
<keyword evidence="2 7" id="KW-0349">Heme</keyword>
<evidence type="ECO:0000256" key="8">
    <source>
        <dbReference type="RuleBase" id="RU000461"/>
    </source>
</evidence>
<comment type="caution">
    <text evidence="10">The sequence shown here is derived from an EMBL/GenBank/DDBJ whole genome shotgun (WGS) entry which is preliminary data.</text>
</comment>
<dbReference type="PROSITE" id="PS00086">
    <property type="entry name" value="CYTOCHROME_P450"/>
    <property type="match status" value="1"/>
</dbReference>
<evidence type="ECO:0000313" key="11">
    <source>
        <dbReference type="Proteomes" id="UP000272888"/>
    </source>
</evidence>
<dbReference type="GO" id="GO:0004497">
    <property type="term" value="F:monooxygenase activity"/>
    <property type="evidence" value="ECO:0007669"/>
    <property type="project" value="UniProtKB-KW"/>
</dbReference>
<dbReference type="AlphaFoldDB" id="A0A3A8Q2T0"/>
<dbReference type="GO" id="GO:0005506">
    <property type="term" value="F:iron ion binding"/>
    <property type="evidence" value="ECO:0007669"/>
    <property type="project" value="InterPro"/>
</dbReference>
<dbReference type="SUPFAM" id="SSF48264">
    <property type="entry name" value="Cytochrome P450"/>
    <property type="match status" value="1"/>
</dbReference>
<keyword evidence="6 8" id="KW-0503">Monooxygenase</keyword>
<comment type="similarity">
    <text evidence="1 8">Belongs to the cytochrome P450 family.</text>
</comment>
<dbReference type="Pfam" id="PF00067">
    <property type="entry name" value="p450"/>
    <property type="match status" value="1"/>
</dbReference>
<dbReference type="Gene3D" id="1.10.630.10">
    <property type="entry name" value="Cytochrome P450"/>
    <property type="match status" value="1"/>
</dbReference>
<dbReference type="InterPro" id="IPR036396">
    <property type="entry name" value="Cyt_P450_sf"/>
</dbReference>
<dbReference type="Proteomes" id="UP000272888">
    <property type="component" value="Unassembled WGS sequence"/>
</dbReference>
<evidence type="ECO:0000256" key="5">
    <source>
        <dbReference type="ARBA" id="ARBA00023004"/>
    </source>
</evidence>
<keyword evidence="3 7" id="KW-0479">Metal-binding</keyword>
<name>A0A3A8Q2T0_9BACT</name>
<dbReference type="CDD" id="cd20620">
    <property type="entry name" value="CYP132-like"/>
    <property type="match status" value="1"/>
</dbReference>
<dbReference type="InterPro" id="IPR002401">
    <property type="entry name" value="Cyt_P450_E_grp-I"/>
</dbReference>
<gene>
    <name evidence="10" type="ORF">D7V93_09225</name>
</gene>
<comment type="cofactor">
    <cofactor evidence="7">
        <name>heme</name>
        <dbReference type="ChEBI" id="CHEBI:30413"/>
    </cofactor>
</comment>
<evidence type="ECO:0000313" key="10">
    <source>
        <dbReference type="EMBL" id="RKH63066.1"/>
    </source>
</evidence>
<dbReference type="InterPro" id="IPR001128">
    <property type="entry name" value="Cyt_P450"/>
</dbReference>
<dbReference type="PRINTS" id="PR00463">
    <property type="entry name" value="EP450I"/>
</dbReference>
<dbReference type="PANTHER" id="PTHR24291:SF50">
    <property type="entry name" value="BIFUNCTIONAL ALBAFLAVENONE MONOOXYGENASE_TERPENE SYNTHASE"/>
    <property type="match status" value="1"/>
</dbReference>
<evidence type="ECO:0000256" key="1">
    <source>
        <dbReference type="ARBA" id="ARBA00010617"/>
    </source>
</evidence>